<proteinExistence type="predicted"/>
<name>A0A1T2X179_9BACL</name>
<dbReference type="GO" id="GO:0016887">
    <property type="term" value="F:ATP hydrolysis activity"/>
    <property type="evidence" value="ECO:0007669"/>
    <property type="project" value="InterPro"/>
</dbReference>
<dbReference type="Pfam" id="PF13476">
    <property type="entry name" value="AAA_23"/>
    <property type="match status" value="1"/>
</dbReference>
<dbReference type="Gene3D" id="3.40.50.300">
    <property type="entry name" value="P-loop containing nucleotide triphosphate hydrolases"/>
    <property type="match status" value="1"/>
</dbReference>
<dbReference type="GO" id="GO:0006302">
    <property type="term" value="P:double-strand break repair"/>
    <property type="evidence" value="ECO:0007669"/>
    <property type="project" value="InterPro"/>
</dbReference>
<dbReference type="SUPFAM" id="SSF52540">
    <property type="entry name" value="P-loop containing nucleoside triphosphate hydrolases"/>
    <property type="match status" value="1"/>
</dbReference>
<dbReference type="EMBL" id="MSZX01000017">
    <property type="protein sequence ID" value="OPA73466.1"/>
    <property type="molecule type" value="Genomic_DNA"/>
</dbReference>
<organism evidence="2 3">
    <name type="scientific">Paenibacillus selenitireducens</name>
    <dbReference type="NCBI Taxonomy" id="1324314"/>
    <lineage>
        <taxon>Bacteria</taxon>
        <taxon>Bacillati</taxon>
        <taxon>Bacillota</taxon>
        <taxon>Bacilli</taxon>
        <taxon>Bacillales</taxon>
        <taxon>Paenibacillaceae</taxon>
        <taxon>Paenibacillus</taxon>
    </lineage>
</organism>
<dbReference type="InterPro" id="IPR051396">
    <property type="entry name" value="Bact_Antivir_Def_Nuclease"/>
</dbReference>
<reference evidence="2 3" key="1">
    <citation type="submission" date="2017-01" db="EMBL/GenBank/DDBJ databases">
        <title>Genome analysis of Paenibacillus selenitrireducens ES3-24.</title>
        <authorList>
            <person name="Xu D."/>
            <person name="Yao R."/>
            <person name="Zheng S."/>
        </authorList>
    </citation>
    <scope>NUCLEOTIDE SEQUENCE [LARGE SCALE GENOMIC DNA]</scope>
    <source>
        <strain evidence="2 3">ES3-24</strain>
    </source>
</reference>
<dbReference type="PANTHER" id="PTHR43581:SF2">
    <property type="entry name" value="EXCINUCLEASE ATPASE SUBUNIT"/>
    <property type="match status" value="1"/>
</dbReference>
<sequence length="388" mass="44541">MLRLNEIEINNINSISNLKLKFNEGLNILCGTNGVGKTTILECIACSIYGRINVRNSVSCDFGEINTLINNNGEILHNKVHIQPDYAEKSIRSISEEELIYYNTSHRSSSRRIDHDYDIDRPPMSPLDAVKRWLYRNYFEPRDVTEVKSINLNLIQDCINRIDNNMSFLEVKVSSRLSKLSSHNKREYRTVDVLVSTPYGIMDIGYLSSGYKACFTILIDLIRQLERQTNNEVQDFEGIVLIDEIDLHLHPEWQTKITAIIKWLIPKAQIIVTTHSPHVIQSAQAGEIIPLGVDSEKNVYVRDLPESSEYGFQGWNIEEILVHVMGLSSPMSKLFREKLVIFERGLATEDKDQVVEAFKSLSAMLYYRNPLQALLKIQASEFLEEDEE</sequence>
<dbReference type="Pfam" id="PF13304">
    <property type="entry name" value="AAA_21"/>
    <property type="match status" value="1"/>
</dbReference>
<protein>
    <recommendedName>
        <fullName evidence="1">AAA+ ATPase domain-containing protein</fullName>
    </recommendedName>
</protein>
<evidence type="ECO:0000313" key="3">
    <source>
        <dbReference type="Proteomes" id="UP000190188"/>
    </source>
</evidence>
<dbReference type="OrthoDB" id="9801813at2"/>
<dbReference type="GO" id="GO:0005524">
    <property type="term" value="F:ATP binding"/>
    <property type="evidence" value="ECO:0007669"/>
    <property type="project" value="InterPro"/>
</dbReference>
<dbReference type="RefSeq" id="WP_158081829.1">
    <property type="nucleotide sequence ID" value="NZ_MSZX01000017.1"/>
</dbReference>
<evidence type="ECO:0000313" key="2">
    <source>
        <dbReference type="EMBL" id="OPA73466.1"/>
    </source>
</evidence>
<dbReference type="PANTHER" id="PTHR43581">
    <property type="entry name" value="ATP/GTP PHOSPHATASE"/>
    <property type="match status" value="1"/>
</dbReference>
<keyword evidence="3" id="KW-1185">Reference proteome</keyword>
<dbReference type="STRING" id="1324314.BVG16_28820"/>
<feature type="domain" description="AAA+ ATPase" evidence="1">
    <location>
        <begin position="24"/>
        <end position="295"/>
    </location>
</feature>
<dbReference type="Proteomes" id="UP000190188">
    <property type="component" value="Unassembled WGS sequence"/>
</dbReference>
<dbReference type="InterPro" id="IPR003959">
    <property type="entry name" value="ATPase_AAA_core"/>
</dbReference>
<accession>A0A1T2X179</accession>
<evidence type="ECO:0000259" key="1">
    <source>
        <dbReference type="SMART" id="SM00382"/>
    </source>
</evidence>
<dbReference type="AlphaFoldDB" id="A0A1T2X179"/>
<dbReference type="InterPro" id="IPR003593">
    <property type="entry name" value="AAA+_ATPase"/>
</dbReference>
<dbReference type="SMART" id="SM00382">
    <property type="entry name" value="AAA"/>
    <property type="match status" value="1"/>
</dbReference>
<gene>
    <name evidence="2" type="ORF">BVG16_28820</name>
</gene>
<comment type="caution">
    <text evidence="2">The sequence shown here is derived from an EMBL/GenBank/DDBJ whole genome shotgun (WGS) entry which is preliminary data.</text>
</comment>
<dbReference type="InterPro" id="IPR038729">
    <property type="entry name" value="Rad50/SbcC_AAA"/>
</dbReference>
<dbReference type="InterPro" id="IPR027417">
    <property type="entry name" value="P-loop_NTPase"/>
</dbReference>